<evidence type="ECO:0000259" key="1">
    <source>
        <dbReference type="Pfam" id="PF00246"/>
    </source>
</evidence>
<feature type="domain" description="Peptidase M14" evidence="1">
    <location>
        <begin position="93"/>
        <end position="159"/>
    </location>
</feature>
<name>A0A844FWH9_9BACT</name>
<dbReference type="RefSeq" id="WP_154416658.1">
    <property type="nucleotide sequence ID" value="NZ_VUNS01000001.1"/>
</dbReference>
<dbReference type="GO" id="GO:0008270">
    <property type="term" value="F:zinc ion binding"/>
    <property type="evidence" value="ECO:0007669"/>
    <property type="project" value="InterPro"/>
</dbReference>
<dbReference type="Proteomes" id="UP000435649">
    <property type="component" value="Unassembled WGS sequence"/>
</dbReference>
<dbReference type="InterPro" id="IPR000834">
    <property type="entry name" value="Peptidase_M14"/>
</dbReference>
<dbReference type="GO" id="GO:0006508">
    <property type="term" value="P:proteolysis"/>
    <property type="evidence" value="ECO:0007669"/>
    <property type="project" value="InterPro"/>
</dbReference>
<evidence type="ECO:0000313" key="3">
    <source>
        <dbReference type="Proteomes" id="UP000435649"/>
    </source>
</evidence>
<evidence type="ECO:0000313" key="2">
    <source>
        <dbReference type="EMBL" id="MST95557.1"/>
    </source>
</evidence>
<accession>A0A844FWH9</accession>
<gene>
    <name evidence="2" type="ORF">FYJ85_00650</name>
</gene>
<dbReference type="AlphaFoldDB" id="A0A844FWH9"/>
<organism evidence="2 3">
    <name type="scientific">Victivallis lenta</name>
    <dbReference type="NCBI Taxonomy" id="2606640"/>
    <lineage>
        <taxon>Bacteria</taxon>
        <taxon>Pseudomonadati</taxon>
        <taxon>Lentisphaerota</taxon>
        <taxon>Lentisphaeria</taxon>
        <taxon>Victivallales</taxon>
        <taxon>Victivallaceae</taxon>
        <taxon>Victivallis</taxon>
    </lineage>
</organism>
<dbReference type="SUPFAM" id="SSF53187">
    <property type="entry name" value="Zn-dependent exopeptidases"/>
    <property type="match status" value="1"/>
</dbReference>
<proteinExistence type="predicted"/>
<dbReference type="EMBL" id="VUNS01000001">
    <property type="protein sequence ID" value="MST95557.1"/>
    <property type="molecule type" value="Genomic_DNA"/>
</dbReference>
<dbReference type="Pfam" id="PF00246">
    <property type="entry name" value="Peptidase_M14"/>
    <property type="match status" value="1"/>
</dbReference>
<keyword evidence="3" id="KW-1185">Reference proteome</keyword>
<comment type="caution">
    <text evidence="2">The sequence shown here is derived from an EMBL/GenBank/DDBJ whole genome shotgun (WGS) entry which is preliminary data.</text>
</comment>
<sequence length="359" mass="39149">MIAALKQLAGGRFAPASVDGLEPRPAYWRVRPGEIGAVCESVRRGRSEVIARTPGGFPVYAVFYGDFSEPPPQTNWSAGSSSTSDSSYFRRAGLPPTVVWCAGIHGAEAESVAFAVNLIELLEHGTDLLGRSHERLVSLLGHYRLIVLPCVNMDGRSISPDHLRGVPYETFRRVSQGCWLDGSLIGWRGSKEFFPLPLDRVAYPGGYPNSEGFNIMHDACPGHIRTAEAKALLRLIERYSADFVLNAHSCEGEPVLLPPSEFNYLSHVGRGLRAYSAVNRALFEAGLRKTPAGEGRPGRQVNLNNLFTLASGALALTLECTVSGGLSFEQMLDVNFVTFETLLESGLADPFVKRETLLR</sequence>
<dbReference type="GO" id="GO:0004181">
    <property type="term" value="F:metallocarboxypeptidase activity"/>
    <property type="evidence" value="ECO:0007669"/>
    <property type="project" value="InterPro"/>
</dbReference>
<dbReference type="Gene3D" id="3.40.630.10">
    <property type="entry name" value="Zn peptidases"/>
    <property type="match status" value="1"/>
</dbReference>
<protein>
    <recommendedName>
        <fullName evidence="1">Peptidase M14 domain-containing protein</fullName>
    </recommendedName>
</protein>
<reference evidence="2 3" key="1">
    <citation type="submission" date="2019-08" db="EMBL/GenBank/DDBJ databases">
        <title>In-depth cultivation of the pig gut microbiome towards novel bacterial diversity and tailored functional studies.</title>
        <authorList>
            <person name="Wylensek D."/>
            <person name="Hitch T.C.A."/>
            <person name="Clavel T."/>
        </authorList>
    </citation>
    <scope>NUCLEOTIDE SEQUENCE [LARGE SCALE GENOMIC DNA]</scope>
    <source>
        <strain evidence="2 3">BBE-744-WT-12</strain>
    </source>
</reference>